<dbReference type="EMBL" id="LT840184">
    <property type="protein sequence ID" value="SMF87889.1"/>
    <property type="molecule type" value="Genomic_DNA"/>
</dbReference>
<sequence>MKKKLSILLALTMIASVLAACGKSEAPNKAADGVTTIEFWAAPNPPQQAFWMEMAKAYEQVNPKVKVNVSAIKESPSSEASIQAAIAGGSAPTISENINRGFAAQLANSKALVPLNTLPQYEEIVSGRNMKNTIEPWKFSDDNQYVIPIYSNPMLFGWRLDILKELGYNEPPKTYSEVLDVAKKLKAKYPDKYVWAKGADLEDPTAWKRWFDFFMLYNAASDGNKFIEGNNFVADDAAGIQVLEFVDNLRKEKAILSKNVTDPFESGTGIFTDLGPWTFNYWKEKFPEMKYNENFTLSLPPVPDGMNQAEAKTFSDAKGLVMFASTPKEEQEAGAEFLKWVFSDAKNDAKWFETTNLPPARDDLAELPEFKTIMEKSPELEPYAKSVPQGIPAIDNARYNELQTLIGQEAFNKVVRGEIDPKTGWENMKKAIEGELQQ</sequence>
<dbReference type="Pfam" id="PF13416">
    <property type="entry name" value="SBP_bac_8"/>
    <property type="match status" value="1"/>
</dbReference>
<dbReference type="PANTHER" id="PTHR43649:SF13">
    <property type="entry name" value="CARBOHYDRATE ABC TRANSPORTER SUBSTRATE-BINDING PROTEIN"/>
    <property type="match status" value="1"/>
</dbReference>
<feature type="chain" id="PRO_5038836015" evidence="1">
    <location>
        <begin position="20"/>
        <end position="438"/>
    </location>
</feature>
<proteinExistence type="predicted"/>
<dbReference type="PANTHER" id="PTHR43649">
    <property type="entry name" value="ARABINOSE-BINDING PROTEIN-RELATED"/>
    <property type="match status" value="1"/>
</dbReference>
<reference evidence="2 3" key="1">
    <citation type="submission" date="2017-04" db="EMBL/GenBank/DDBJ databases">
        <authorList>
            <person name="Afonso C.L."/>
            <person name="Miller P.J."/>
            <person name="Scott M.A."/>
            <person name="Spackman E."/>
            <person name="Goraichik I."/>
            <person name="Dimitrov K.M."/>
            <person name="Suarez D.L."/>
            <person name="Swayne D.E."/>
        </authorList>
    </citation>
    <scope>NUCLEOTIDE SEQUENCE [LARGE SCALE GENOMIC DNA]</scope>
    <source>
        <strain evidence="2 3">N3/975</strain>
    </source>
</reference>
<protein>
    <submittedName>
        <fullName evidence="2">Carbohydrate ABC transporter substrate-binding protein, CUT1 family</fullName>
    </submittedName>
</protein>
<dbReference type="AlphaFoldDB" id="A0A1X7HJN6"/>
<dbReference type="Proteomes" id="UP000192940">
    <property type="component" value="Chromosome I"/>
</dbReference>
<accession>A0A1X7HJN6</accession>
<organism evidence="2 3">
    <name type="scientific">Paenibacillus uliginis N3/975</name>
    <dbReference type="NCBI Taxonomy" id="1313296"/>
    <lineage>
        <taxon>Bacteria</taxon>
        <taxon>Bacillati</taxon>
        <taxon>Bacillota</taxon>
        <taxon>Bacilli</taxon>
        <taxon>Bacillales</taxon>
        <taxon>Paenibacillaceae</taxon>
        <taxon>Paenibacillus</taxon>
    </lineage>
</organism>
<dbReference type="STRING" id="1313296.SAMN05661091_3992"/>
<evidence type="ECO:0000313" key="2">
    <source>
        <dbReference type="EMBL" id="SMF87889.1"/>
    </source>
</evidence>
<name>A0A1X7HJN6_9BACL</name>
<feature type="signal peptide" evidence="1">
    <location>
        <begin position="1"/>
        <end position="19"/>
    </location>
</feature>
<dbReference type="SUPFAM" id="SSF53850">
    <property type="entry name" value="Periplasmic binding protein-like II"/>
    <property type="match status" value="1"/>
</dbReference>
<keyword evidence="3" id="KW-1185">Reference proteome</keyword>
<dbReference type="PROSITE" id="PS51257">
    <property type="entry name" value="PROKAR_LIPOPROTEIN"/>
    <property type="match status" value="1"/>
</dbReference>
<dbReference type="InterPro" id="IPR006059">
    <property type="entry name" value="SBP"/>
</dbReference>
<gene>
    <name evidence="2" type="ORF">SAMN05661091_3992</name>
</gene>
<keyword evidence="1" id="KW-0732">Signal</keyword>
<dbReference type="Gene3D" id="3.40.190.10">
    <property type="entry name" value="Periplasmic binding protein-like II"/>
    <property type="match status" value="2"/>
</dbReference>
<dbReference type="RefSeq" id="WP_208914784.1">
    <property type="nucleotide sequence ID" value="NZ_LT840184.1"/>
</dbReference>
<evidence type="ECO:0000256" key="1">
    <source>
        <dbReference type="SAM" id="SignalP"/>
    </source>
</evidence>
<evidence type="ECO:0000313" key="3">
    <source>
        <dbReference type="Proteomes" id="UP000192940"/>
    </source>
</evidence>
<dbReference type="InterPro" id="IPR050490">
    <property type="entry name" value="Bact_solute-bd_prot1"/>
</dbReference>